<protein>
    <recommendedName>
        <fullName evidence="8">Integrin beta</fullName>
    </recommendedName>
</protein>
<comment type="similarity">
    <text evidence="2 8">Belongs to the integrin beta chain family.</text>
</comment>
<name>A0A653DPP6_CALMS</name>
<evidence type="ECO:0000256" key="5">
    <source>
        <dbReference type="ARBA" id="ARBA00023136"/>
    </source>
</evidence>
<accession>A0A653DPP6</accession>
<dbReference type="GO" id="GO:0008305">
    <property type="term" value="C:integrin complex"/>
    <property type="evidence" value="ECO:0007669"/>
    <property type="project" value="TreeGrafter"/>
</dbReference>
<dbReference type="SMART" id="SM00187">
    <property type="entry name" value="INB"/>
    <property type="match status" value="1"/>
</dbReference>
<dbReference type="GO" id="GO:0098609">
    <property type="term" value="P:cell-cell adhesion"/>
    <property type="evidence" value="ECO:0007669"/>
    <property type="project" value="TreeGrafter"/>
</dbReference>
<sequence>MLALFFIIFLTCSINTVFSNDCESKANCEECIQELNCVWCMDPLYSIGIDGSKPQIHCRLKNDTTSWCDDKSKVSPKAGMRVLDDFPFSNDTDNPLQVKPQRIKLALRKGEKYDLKFQYKSTENYPVDLYYIMDLSHSMKEYKDDLARLGSKLAETMRNITTNFKLGFGSFIDKVELPFVSTNEKKLKNPCPGCASPYSFKNHLSLTSNYEEFVNNVKAAKVSGNLDSPEGGFDAIMQAIVCKEKIRWRKQARHLLVFSTG</sequence>
<keyword evidence="12" id="KW-1185">Reference proteome</keyword>
<dbReference type="AlphaFoldDB" id="A0A653DPP6"/>
<keyword evidence="5" id="KW-0472">Membrane</keyword>
<evidence type="ECO:0000313" key="11">
    <source>
        <dbReference type="EMBL" id="VEN62214.1"/>
    </source>
</evidence>
<dbReference type="GO" id="GO:0033627">
    <property type="term" value="P:cell adhesion mediated by integrin"/>
    <property type="evidence" value="ECO:0007669"/>
    <property type="project" value="TreeGrafter"/>
</dbReference>
<organism evidence="11 12">
    <name type="scientific">Callosobruchus maculatus</name>
    <name type="common">Southern cowpea weevil</name>
    <name type="synonym">Pulse bruchid</name>
    <dbReference type="NCBI Taxonomy" id="64391"/>
    <lineage>
        <taxon>Eukaryota</taxon>
        <taxon>Metazoa</taxon>
        <taxon>Ecdysozoa</taxon>
        <taxon>Arthropoda</taxon>
        <taxon>Hexapoda</taxon>
        <taxon>Insecta</taxon>
        <taxon>Pterygota</taxon>
        <taxon>Neoptera</taxon>
        <taxon>Endopterygota</taxon>
        <taxon>Coleoptera</taxon>
        <taxon>Polyphaga</taxon>
        <taxon>Cucujiformia</taxon>
        <taxon>Chrysomeloidea</taxon>
        <taxon>Chrysomelidae</taxon>
        <taxon>Bruchinae</taxon>
        <taxon>Bruchini</taxon>
        <taxon>Callosobruchus</taxon>
    </lineage>
</organism>
<evidence type="ECO:0000256" key="6">
    <source>
        <dbReference type="ARBA" id="ARBA00023157"/>
    </source>
</evidence>
<evidence type="ECO:0000256" key="7">
    <source>
        <dbReference type="ARBA" id="ARBA00023180"/>
    </source>
</evidence>
<evidence type="ECO:0000256" key="8">
    <source>
        <dbReference type="RuleBase" id="RU000633"/>
    </source>
</evidence>
<keyword evidence="8" id="KW-0130">Cell adhesion</keyword>
<gene>
    <name evidence="11" type="ORF">CALMAC_LOCUS19374</name>
</gene>
<feature type="signal peptide" evidence="9">
    <location>
        <begin position="1"/>
        <end position="19"/>
    </location>
</feature>
<evidence type="ECO:0000256" key="4">
    <source>
        <dbReference type="ARBA" id="ARBA00023037"/>
    </source>
</evidence>
<evidence type="ECO:0000256" key="9">
    <source>
        <dbReference type="SAM" id="SignalP"/>
    </source>
</evidence>
<feature type="chain" id="PRO_5024998282" description="Integrin beta" evidence="9">
    <location>
        <begin position="20"/>
        <end position="261"/>
    </location>
</feature>
<proteinExistence type="inferred from homology"/>
<dbReference type="GO" id="GO:0007229">
    <property type="term" value="P:integrin-mediated signaling pathway"/>
    <property type="evidence" value="ECO:0007669"/>
    <property type="project" value="UniProtKB-KW"/>
</dbReference>
<dbReference type="InterPro" id="IPR002369">
    <property type="entry name" value="Integrin_bsu_VWA"/>
</dbReference>
<comment type="subcellular location">
    <subcellularLocation>
        <location evidence="8">Cell membrane</location>
        <topology evidence="8">Single-pass type I membrane protein</topology>
    </subcellularLocation>
    <subcellularLocation>
        <location evidence="1">Membrane</location>
        <topology evidence="1">Single-pass type I membrane protein</topology>
    </subcellularLocation>
</comment>
<keyword evidence="6" id="KW-1015">Disulfide bond</keyword>
<reference evidence="11 12" key="1">
    <citation type="submission" date="2019-01" db="EMBL/GenBank/DDBJ databases">
        <authorList>
            <person name="Sayadi A."/>
        </authorList>
    </citation>
    <scope>NUCLEOTIDE SEQUENCE [LARGE SCALE GENOMIC DNA]</scope>
</reference>
<dbReference type="GO" id="GO:0016477">
    <property type="term" value="P:cell migration"/>
    <property type="evidence" value="ECO:0007669"/>
    <property type="project" value="TreeGrafter"/>
</dbReference>
<dbReference type="Gene3D" id="3.40.50.410">
    <property type="entry name" value="von Willebrand factor, type A domain"/>
    <property type="match status" value="1"/>
</dbReference>
<dbReference type="Pfam" id="PF00362">
    <property type="entry name" value="Integrin_beta"/>
    <property type="match status" value="1"/>
</dbReference>
<dbReference type="PANTHER" id="PTHR10082:SF60">
    <property type="entry name" value="INTEGRIN BETA-PS"/>
    <property type="match status" value="1"/>
</dbReference>
<evidence type="ECO:0000259" key="10">
    <source>
        <dbReference type="SMART" id="SM00187"/>
    </source>
</evidence>
<dbReference type="Proteomes" id="UP000410492">
    <property type="component" value="Unassembled WGS sequence"/>
</dbReference>
<dbReference type="GO" id="GO:0007160">
    <property type="term" value="P:cell-matrix adhesion"/>
    <property type="evidence" value="ECO:0007669"/>
    <property type="project" value="TreeGrafter"/>
</dbReference>
<keyword evidence="9" id="KW-0732">Signal</keyword>
<evidence type="ECO:0000256" key="3">
    <source>
        <dbReference type="ARBA" id="ARBA00022692"/>
    </source>
</evidence>
<dbReference type="GO" id="GO:0005925">
    <property type="term" value="C:focal adhesion"/>
    <property type="evidence" value="ECO:0007669"/>
    <property type="project" value="TreeGrafter"/>
</dbReference>
<keyword evidence="3 8" id="KW-0812">Transmembrane</keyword>
<dbReference type="PRINTS" id="PR01186">
    <property type="entry name" value="INTEGRINB"/>
</dbReference>
<dbReference type="PANTHER" id="PTHR10082">
    <property type="entry name" value="INTEGRIN BETA SUBUNIT"/>
    <property type="match status" value="1"/>
</dbReference>
<dbReference type="GO" id="GO:0005178">
    <property type="term" value="F:integrin binding"/>
    <property type="evidence" value="ECO:0007669"/>
    <property type="project" value="TreeGrafter"/>
</dbReference>
<dbReference type="EMBL" id="CAACVG010013641">
    <property type="protein sequence ID" value="VEN62214.1"/>
    <property type="molecule type" value="Genomic_DNA"/>
</dbReference>
<evidence type="ECO:0000313" key="12">
    <source>
        <dbReference type="Proteomes" id="UP000410492"/>
    </source>
</evidence>
<keyword evidence="4 8" id="KW-0401">Integrin</keyword>
<evidence type="ECO:0000256" key="1">
    <source>
        <dbReference type="ARBA" id="ARBA00004479"/>
    </source>
</evidence>
<evidence type="ECO:0000256" key="2">
    <source>
        <dbReference type="ARBA" id="ARBA00007449"/>
    </source>
</evidence>
<dbReference type="GO" id="GO:0009986">
    <property type="term" value="C:cell surface"/>
    <property type="evidence" value="ECO:0007669"/>
    <property type="project" value="TreeGrafter"/>
</dbReference>
<dbReference type="InterPro" id="IPR015812">
    <property type="entry name" value="Integrin_bsu"/>
</dbReference>
<dbReference type="OrthoDB" id="410592at2759"/>
<keyword evidence="7" id="KW-0325">Glycoprotein</keyword>
<feature type="non-terminal residue" evidence="11">
    <location>
        <position position="261"/>
    </location>
</feature>
<dbReference type="SUPFAM" id="SSF53300">
    <property type="entry name" value="vWA-like"/>
    <property type="match status" value="1"/>
</dbReference>
<dbReference type="InterPro" id="IPR036465">
    <property type="entry name" value="vWFA_dom_sf"/>
</dbReference>
<feature type="domain" description="Integrin beta subunit VWA" evidence="10">
    <location>
        <begin position="27"/>
        <end position="261"/>
    </location>
</feature>